<gene>
    <name evidence="1" type="ORF">CU097_003087</name>
</gene>
<evidence type="ECO:0000313" key="2">
    <source>
        <dbReference type="Proteomes" id="UP000252139"/>
    </source>
</evidence>
<dbReference type="AlphaFoldDB" id="A0A367JVR7"/>
<proteinExistence type="predicted"/>
<comment type="caution">
    <text evidence="1">The sequence shown here is derived from an EMBL/GenBank/DDBJ whole genome shotgun (WGS) entry which is preliminary data.</text>
</comment>
<reference evidence="1 2" key="1">
    <citation type="journal article" date="2018" name="G3 (Bethesda)">
        <title>Phylogenetic and Phylogenomic Definition of Rhizopus Species.</title>
        <authorList>
            <person name="Gryganskyi A.P."/>
            <person name="Golan J."/>
            <person name="Dolatabadi S."/>
            <person name="Mondo S."/>
            <person name="Robb S."/>
            <person name="Idnurm A."/>
            <person name="Muszewska A."/>
            <person name="Steczkiewicz K."/>
            <person name="Masonjones S."/>
            <person name="Liao H.L."/>
            <person name="Gajdeczka M.T."/>
            <person name="Anike F."/>
            <person name="Vuek A."/>
            <person name="Anishchenko I.M."/>
            <person name="Voigt K."/>
            <person name="de Hoog G.S."/>
            <person name="Smith M.E."/>
            <person name="Heitman J."/>
            <person name="Vilgalys R."/>
            <person name="Stajich J.E."/>
        </authorList>
    </citation>
    <scope>NUCLEOTIDE SEQUENCE [LARGE SCALE GENOMIC DNA]</scope>
    <source>
        <strain evidence="1 2">CBS 357.93</strain>
    </source>
</reference>
<organism evidence="1 2">
    <name type="scientific">Rhizopus azygosporus</name>
    <name type="common">Rhizopus microsporus var. azygosporus</name>
    <dbReference type="NCBI Taxonomy" id="86630"/>
    <lineage>
        <taxon>Eukaryota</taxon>
        <taxon>Fungi</taxon>
        <taxon>Fungi incertae sedis</taxon>
        <taxon>Mucoromycota</taxon>
        <taxon>Mucoromycotina</taxon>
        <taxon>Mucoromycetes</taxon>
        <taxon>Mucorales</taxon>
        <taxon>Mucorineae</taxon>
        <taxon>Rhizopodaceae</taxon>
        <taxon>Rhizopus</taxon>
    </lineage>
</organism>
<accession>A0A367JVR7</accession>
<name>A0A367JVR7_RHIAZ</name>
<keyword evidence="2" id="KW-1185">Reference proteome</keyword>
<protein>
    <submittedName>
        <fullName evidence="1">Uncharacterized protein</fullName>
    </submittedName>
</protein>
<dbReference type="Proteomes" id="UP000252139">
    <property type="component" value="Unassembled WGS sequence"/>
</dbReference>
<sequence length="223" mass="25459">MKLVAATAVNNPQSNICNNKGENEVDNVNNDSASENYSRTSIMIYDGLTTYLPRLHDRVTFGAFSKLITGANFRPKISTRMNDKPVNDRQLYKIKENAVGNINETTSAFRPASKSIMETEFNMNKRNVNVMDNLTVCDGNAQQMVHFLMHITKYVQFYVIFYAGLLNRPDDVECFLRACVMVKVLTIDDDSHIESIDRYALLHGNKEKLRKFKSRNGCIKRSK</sequence>
<dbReference type="EMBL" id="PJQL01000621">
    <property type="protein sequence ID" value="RCH94074.1"/>
    <property type="molecule type" value="Genomic_DNA"/>
</dbReference>
<evidence type="ECO:0000313" key="1">
    <source>
        <dbReference type="EMBL" id="RCH94074.1"/>
    </source>
</evidence>
<dbReference type="OrthoDB" id="2205399at2759"/>